<protein>
    <recommendedName>
        <fullName evidence="9">Metalloendopeptidase</fullName>
        <ecNumber evidence="9">3.4.24.-</ecNumber>
    </recommendedName>
</protein>
<dbReference type="InterPro" id="IPR035914">
    <property type="entry name" value="Sperma_CUB_dom_sf"/>
</dbReference>
<sequence>MKFSLLVLFVPLLIFSTSVEPVKSNEDIDVQTTEEDYGHPYDSCTEDQLADILEALNITKGNFLGDVLLQRKDMINLLLSLKTLKNAPHNKDTADKEGHLQKIDFKEPTFQQLLQNHSCKATKRNKRSQGSLTRSRRSLVDTTNKWNFPIQYYIEGSYDTAEKDTIRDGVQAWEDKTCATFQEVGSSPAPGITFFSGSGCYSLVGVSSGSSGNRVSLEIPGCVYESTVIHEIGHSLGFLHTQSRPDRDFYVTVNEENVQTDMIANYNKSPWERFALYNLEYDFASEMHYSRGTFSIGSPVTNPTMDAVNPLYNGNIGSSDGISYIDAKMFNIHYCSAECPGYSSLYWKDCLHGGYRDPNDCSVCRCPDGWSGPTCSDVSPPGSGTCGGEIDVTDSGFLSNPDFGSSYSQGSDCTWLLKAPAGSQIRINFVEDFGIEYSTGNTCSRDWVEIRYYSLDYVGPRFCGNTVPTEVIESLNGELMVLFRANDDNPNPNNGFKIQYMLVPVDNKDDVPKLELTGTGVCTNQRWREGIYCIRQSIRYNGYPVYKQMIGNEYLYFKNENWVVGPEVGGDNFGIQVNMETANLMCFDGVQWVTELNLALEESQLCKNIWASGLDTTGGNAALNGMYTRGEDGVYTKVGNTAITIYKTATGWEISTSDNTYDFAFGSTEMDITLVPNTWTIGSDIVKFECYFGPEPCERVFVDGSDTRRGNMGFFKLEGSLHQRTPLYIHEFGERHLYRTEVDSSSKFWVIGKGLTSYTQEIRVSTTALVPNNISPADQWEVIDGSWDNWFPKPVTAECVEASVKQPPCDEIFISINGDTGDVQQTGRLGLYKLQADEYKNRPAYASIGNTNYLFYTESGTWYISGSLGSGGRAIDFRQAVEYPQEFTVTPVGYDGSSFVPMTGVGVTCLIPSASCESVQLTSGLAFLEGTYSKNTDLYDERPTYKKDGVEKYIYYLAIYKRWNIGSIIGATSINALVSSIAMSPTDISPVWRIYSGSWQDDPTMEAACLDAPTTTTAAPTTTTAAQTTTTAAQTTTTAAPTTTTAAPTTTTAAPTTTTAAPTTTTAAPTTTTAAPTTTTAAPTTTTAAPTTTTAAPTTTTAAPTTTTAAPTTTTAAPTTTTAAPTTTTAAPTTTTAAPTTTTAAPTTTTAAPTTTTAAPTTTTAAPTTTTAAPTTTTAAPTTTTAAPTTTTAAPTTTTAAPTTTTAAPTTTTAAPTTTTAAPTTTTAAPTTTTAAPTTTTAAPTTTTAAPTTTTAAPTTTTAAPTTTTAAPTTTTAAPTTTTAAPTTTTAAPTTTTAAPTTTTAAPTTTTAAPTTTTAAPTTTTAAPTTTTAAPTTTTAAPTTTTAAPTTTTAAPTTTTAAPTTTTAAPTTTTAAPTTTTAAPTTTTAAPTTTTAAPTTTTAAPTTTTAAPTTTTAAPTTTTTAAPTTTTAAPTTTTAAPTTTTAAPTTTTAAPTTTTLSPLERLRRLREARKAARKAAKEARKAARKAAKEAAKVVRKARKEARKAARKARKGARKAVKKARKAAKRARKARRRLWRSK</sequence>
<dbReference type="Proteomes" id="UP000749559">
    <property type="component" value="Unassembled WGS sequence"/>
</dbReference>
<keyword evidence="6 7" id="KW-1015">Disulfide bond</keyword>
<keyword evidence="5 8" id="KW-0482">Metalloprotease</keyword>
<dbReference type="PROSITE" id="PS01180">
    <property type="entry name" value="CUB"/>
    <property type="match status" value="1"/>
</dbReference>
<evidence type="ECO:0000256" key="3">
    <source>
        <dbReference type="ARBA" id="ARBA00022801"/>
    </source>
</evidence>
<dbReference type="OrthoDB" id="5819035at2759"/>
<dbReference type="InterPro" id="IPR034035">
    <property type="entry name" value="Astacin-like_dom"/>
</dbReference>
<keyword evidence="3 8" id="KW-0378">Hydrolase</keyword>
<keyword evidence="2 8" id="KW-0479">Metal-binding</keyword>
<dbReference type="SMART" id="SM00235">
    <property type="entry name" value="ZnMc"/>
    <property type="match status" value="1"/>
</dbReference>
<evidence type="ECO:0000259" key="12">
    <source>
        <dbReference type="PROSITE" id="PS51864"/>
    </source>
</evidence>
<dbReference type="CDD" id="cd00041">
    <property type="entry name" value="CUB"/>
    <property type="match status" value="1"/>
</dbReference>
<evidence type="ECO:0000256" key="8">
    <source>
        <dbReference type="PROSITE-ProRule" id="PRU01211"/>
    </source>
</evidence>
<feature type="domain" description="Peptidase M12A" evidence="12">
    <location>
        <begin position="137"/>
        <end position="336"/>
    </location>
</feature>
<evidence type="ECO:0000256" key="5">
    <source>
        <dbReference type="ARBA" id="ARBA00023049"/>
    </source>
</evidence>
<gene>
    <name evidence="13" type="ORF">OFUS_LOCUS8683</name>
</gene>
<evidence type="ECO:0000256" key="7">
    <source>
        <dbReference type="PROSITE-ProRule" id="PRU00059"/>
    </source>
</evidence>
<dbReference type="EMBL" id="CAIIXF020000004">
    <property type="protein sequence ID" value="CAH1782210.1"/>
    <property type="molecule type" value="Genomic_DNA"/>
</dbReference>
<proteinExistence type="predicted"/>
<feature type="signal peptide" evidence="9">
    <location>
        <begin position="1"/>
        <end position="24"/>
    </location>
</feature>
<organism evidence="13 14">
    <name type="scientific">Owenia fusiformis</name>
    <name type="common">Polychaete worm</name>
    <dbReference type="NCBI Taxonomy" id="6347"/>
    <lineage>
        <taxon>Eukaryota</taxon>
        <taxon>Metazoa</taxon>
        <taxon>Spiralia</taxon>
        <taxon>Lophotrochozoa</taxon>
        <taxon>Annelida</taxon>
        <taxon>Polychaeta</taxon>
        <taxon>Sedentaria</taxon>
        <taxon>Canalipalpata</taxon>
        <taxon>Sabellida</taxon>
        <taxon>Oweniida</taxon>
        <taxon>Oweniidae</taxon>
        <taxon>Owenia</taxon>
    </lineage>
</organism>
<feature type="binding site" evidence="8">
    <location>
        <position position="230"/>
    </location>
    <ligand>
        <name>Zn(2+)</name>
        <dbReference type="ChEBI" id="CHEBI:29105"/>
        <note>catalytic</note>
    </ligand>
</feature>
<dbReference type="SUPFAM" id="SSF55486">
    <property type="entry name" value="Metalloproteases ('zincins'), catalytic domain"/>
    <property type="match status" value="1"/>
</dbReference>
<accession>A0A8S4NPE2</accession>
<feature type="region of interest" description="Disordered" evidence="10">
    <location>
        <begin position="1015"/>
        <end position="1541"/>
    </location>
</feature>
<keyword evidence="14" id="KW-1185">Reference proteome</keyword>
<evidence type="ECO:0000313" key="13">
    <source>
        <dbReference type="EMBL" id="CAH1782210.1"/>
    </source>
</evidence>
<feature type="disulfide bond" evidence="7">
    <location>
        <begin position="386"/>
        <end position="413"/>
    </location>
</feature>
<keyword evidence="1 8" id="KW-0645">Protease</keyword>
<name>A0A8S4NPE2_OWEFU</name>
<dbReference type="CDD" id="cd04280">
    <property type="entry name" value="ZnMc_astacin_like"/>
    <property type="match status" value="1"/>
</dbReference>
<dbReference type="InterPro" id="IPR000859">
    <property type="entry name" value="CUB_dom"/>
</dbReference>
<evidence type="ECO:0000256" key="2">
    <source>
        <dbReference type="ARBA" id="ARBA00022723"/>
    </source>
</evidence>
<comment type="caution">
    <text evidence="13">The sequence shown here is derived from an EMBL/GenBank/DDBJ whole genome shotgun (WGS) entry which is preliminary data.</text>
</comment>
<feature type="compositionally biased region" description="Low complexity" evidence="10">
    <location>
        <begin position="1015"/>
        <end position="1459"/>
    </location>
</feature>
<comment type="caution">
    <text evidence="7">Lacks conserved residue(s) required for the propagation of feature annotation.</text>
</comment>
<dbReference type="SUPFAM" id="SSF49854">
    <property type="entry name" value="Spermadhesin, CUB domain"/>
    <property type="match status" value="1"/>
</dbReference>
<dbReference type="SMART" id="SM00042">
    <property type="entry name" value="CUB"/>
    <property type="match status" value="1"/>
</dbReference>
<dbReference type="EC" id="3.4.24.-" evidence="9"/>
<dbReference type="InterPro" id="IPR001506">
    <property type="entry name" value="Peptidase_M12A"/>
</dbReference>
<dbReference type="Pfam" id="PF00431">
    <property type="entry name" value="CUB"/>
    <property type="match status" value="1"/>
</dbReference>
<feature type="binding site" evidence="8">
    <location>
        <position position="240"/>
    </location>
    <ligand>
        <name>Zn(2+)</name>
        <dbReference type="ChEBI" id="CHEBI:29105"/>
        <note>catalytic</note>
    </ligand>
</feature>
<dbReference type="GO" id="GO:0006508">
    <property type="term" value="P:proteolysis"/>
    <property type="evidence" value="ECO:0007669"/>
    <property type="project" value="UniProtKB-KW"/>
</dbReference>
<dbReference type="PANTHER" id="PTHR10127:SF780">
    <property type="entry name" value="METALLOENDOPEPTIDASE"/>
    <property type="match status" value="1"/>
</dbReference>
<evidence type="ECO:0000256" key="6">
    <source>
        <dbReference type="ARBA" id="ARBA00023157"/>
    </source>
</evidence>
<feature type="compositionally biased region" description="Basic residues" evidence="10">
    <location>
        <begin position="1497"/>
        <end position="1541"/>
    </location>
</feature>
<dbReference type="PRINTS" id="PR00480">
    <property type="entry name" value="ASTACIN"/>
</dbReference>
<reference evidence="13" key="1">
    <citation type="submission" date="2022-03" db="EMBL/GenBank/DDBJ databases">
        <authorList>
            <person name="Martin C."/>
        </authorList>
    </citation>
    <scope>NUCLEOTIDE SEQUENCE</scope>
</reference>
<feature type="domain" description="CUB" evidence="11">
    <location>
        <begin position="386"/>
        <end position="503"/>
    </location>
</feature>
<feature type="chain" id="PRO_5035969156" description="Metalloendopeptidase" evidence="9">
    <location>
        <begin position="25"/>
        <end position="1541"/>
    </location>
</feature>
<dbReference type="PANTHER" id="PTHR10127">
    <property type="entry name" value="DISCOIDIN, CUB, EGF, LAMININ , AND ZINC METALLOPROTEASE DOMAIN CONTAINING"/>
    <property type="match status" value="1"/>
</dbReference>
<feature type="compositionally biased region" description="Basic and acidic residues" evidence="10">
    <location>
        <begin position="1479"/>
        <end position="1496"/>
    </location>
</feature>
<dbReference type="Gene3D" id="3.40.390.10">
    <property type="entry name" value="Collagenase (Catalytic Domain)"/>
    <property type="match status" value="1"/>
</dbReference>
<evidence type="ECO:0000256" key="4">
    <source>
        <dbReference type="ARBA" id="ARBA00022833"/>
    </source>
</evidence>
<feature type="binding site" evidence="8">
    <location>
        <position position="234"/>
    </location>
    <ligand>
        <name>Zn(2+)</name>
        <dbReference type="ChEBI" id="CHEBI:29105"/>
        <note>catalytic</note>
    </ligand>
</feature>
<evidence type="ECO:0000256" key="10">
    <source>
        <dbReference type="SAM" id="MobiDB-lite"/>
    </source>
</evidence>
<comment type="cofactor">
    <cofactor evidence="8 9">
        <name>Zn(2+)</name>
        <dbReference type="ChEBI" id="CHEBI:29105"/>
    </cofactor>
    <text evidence="8 9">Binds 1 zinc ion per subunit.</text>
</comment>
<dbReference type="GO" id="GO:0004222">
    <property type="term" value="F:metalloendopeptidase activity"/>
    <property type="evidence" value="ECO:0007669"/>
    <property type="project" value="UniProtKB-UniRule"/>
</dbReference>
<evidence type="ECO:0000259" key="11">
    <source>
        <dbReference type="PROSITE" id="PS01180"/>
    </source>
</evidence>
<dbReference type="Gene3D" id="2.60.120.290">
    <property type="entry name" value="Spermadhesin, CUB domain"/>
    <property type="match status" value="1"/>
</dbReference>
<dbReference type="GO" id="GO:0008270">
    <property type="term" value="F:zinc ion binding"/>
    <property type="evidence" value="ECO:0007669"/>
    <property type="project" value="UniProtKB-UniRule"/>
</dbReference>
<dbReference type="PROSITE" id="PS51864">
    <property type="entry name" value="ASTACIN"/>
    <property type="match status" value="1"/>
</dbReference>
<keyword evidence="9" id="KW-0732">Signal</keyword>
<feature type="compositionally biased region" description="Basic residues" evidence="10">
    <location>
        <begin position="1467"/>
        <end position="1478"/>
    </location>
</feature>
<dbReference type="InterPro" id="IPR024079">
    <property type="entry name" value="MetalloPept_cat_dom_sf"/>
</dbReference>
<feature type="active site" evidence="8">
    <location>
        <position position="231"/>
    </location>
</feature>
<evidence type="ECO:0000256" key="9">
    <source>
        <dbReference type="RuleBase" id="RU361183"/>
    </source>
</evidence>
<evidence type="ECO:0000256" key="1">
    <source>
        <dbReference type="ARBA" id="ARBA00022670"/>
    </source>
</evidence>
<keyword evidence="4 8" id="KW-0862">Zinc</keyword>
<dbReference type="Pfam" id="PF01400">
    <property type="entry name" value="Astacin"/>
    <property type="match status" value="1"/>
</dbReference>
<dbReference type="InterPro" id="IPR006026">
    <property type="entry name" value="Peptidase_Metallo"/>
</dbReference>
<evidence type="ECO:0000313" key="14">
    <source>
        <dbReference type="Proteomes" id="UP000749559"/>
    </source>
</evidence>
<feature type="disulfide bond" evidence="8">
    <location>
        <begin position="200"/>
        <end position="222"/>
    </location>
</feature>